<gene>
    <name evidence="2" type="ORF">BL253_02825</name>
</gene>
<dbReference type="InterPro" id="IPR016039">
    <property type="entry name" value="Thiolase-like"/>
</dbReference>
<dbReference type="AlphaFoldDB" id="A0A1V2IJA7"/>
<dbReference type="STRING" id="1834516.BL253_02825"/>
<accession>A0A1V2IJA7</accession>
<name>A0A1V2IJA7_9ACTN</name>
<dbReference type="PANTHER" id="PTHR42870">
    <property type="entry name" value="ACETYL-COA C-ACETYLTRANSFERASE"/>
    <property type="match status" value="1"/>
</dbReference>
<feature type="compositionally biased region" description="Gly residues" evidence="1">
    <location>
        <begin position="196"/>
        <end position="207"/>
    </location>
</feature>
<dbReference type="RefSeq" id="WP_076813326.1">
    <property type="nucleotide sequence ID" value="NZ_MOMC01000007.1"/>
</dbReference>
<feature type="region of interest" description="Disordered" evidence="1">
    <location>
        <begin position="193"/>
        <end position="212"/>
    </location>
</feature>
<dbReference type="PANTHER" id="PTHR42870:SF1">
    <property type="entry name" value="NON-SPECIFIC LIPID-TRANSFER PROTEIN-LIKE 2"/>
    <property type="match status" value="1"/>
</dbReference>
<reference evidence="3" key="1">
    <citation type="submission" date="2016-10" db="EMBL/GenBank/DDBJ databases">
        <title>Frankia sp. NRRL B-16386 Genome sequencing.</title>
        <authorList>
            <person name="Ghodhbane-Gtari F."/>
            <person name="Swanson E."/>
            <person name="Gueddou A."/>
            <person name="Hezbri K."/>
            <person name="Ktari K."/>
            <person name="Nouioui I."/>
            <person name="Morris K."/>
            <person name="Simpson S."/>
            <person name="Abebe-Akele F."/>
            <person name="Thomas K."/>
            <person name="Gtari M."/>
            <person name="Tisa L.S."/>
        </authorList>
    </citation>
    <scope>NUCLEOTIDE SEQUENCE [LARGE SCALE GENOMIC DNA]</scope>
    <source>
        <strain evidence="3">NRRL B-16386</strain>
    </source>
</reference>
<evidence type="ECO:0000313" key="2">
    <source>
        <dbReference type="EMBL" id="ONH33115.1"/>
    </source>
</evidence>
<comment type="caution">
    <text evidence="2">The sequence shown here is derived from an EMBL/GenBank/DDBJ whole genome shotgun (WGS) entry which is preliminary data.</text>
</comment>
<dbReference type="Proteomes" id="UP000188929">
    <property type="component" value="Unassembled WGS sequence"/>
</dbReference>
<dbReference type="OrthoDB" id="3741563at2"/>
<evidence type="ECO:0000313" key="3">
    <source>
        <dbReference type="Proteomes" id="UP000188929"/>
    </source>
</evidence>
<sequence>MSADQKAFGEPIAIVGYAISPMSAFSEDTEVRLCLDVVTRALAASGLGRKEIEFTCSGSADYLSGGTFTFVANLDAVGAWPPIRESHVEMDGAWALHEAWVRLLIGEERTALVFGSGKSSTGDLSRVLALQTDPYYLAPLGADPLSLAALQARALLDSGRATERDLAAVAARARRAAVTSPHALPALAAAAADASGTGGTGGTGGTDGGDDLGDQIDALLTADYVRSPLRAHDTPPVTDGACALVLATATVARRLAEEKGITPVWITGLEHFVEPHQPGTRDLTDSVSARRAAQAAGLAGGAPVEVAELSALYSHEEIILREALGLPDGCEINPSGGPLAANPTMATGLVRVAEAARAIQERGVSRALAHATSGPCLQQNLVCLLDRQPLGKEAHTSQGSSQEGGAR</sequence>
<dbReference type="Gene3D" id="3.40.47.10">
    <property type="match status" value="1"/>
</dbReference>
<organism evidence="2 3">
    <name type="scientific">Pseudofrankia asymbiotica</name>
    <dbReference type="NCBI Taxonomy" id="1834516"/>
    <lineage>
        <taxon>Bacteria</taxon>
        <taxon>Bacillati</taxon>
        <taxon>Actinomycetota</taxon>
        <taxon>Actinomycetes</taxon>
        <taxon>Frankiales</taxon>
        <taxon>Frankiaceae</taxon>
        <taxon>Pseudofrankia</taxon>
    </lineage>
</organism>
<dbReference type="SUPFAM" id="SSF53901">
    <property type="entry name" value="Thiolase-like"/>
    <property type="match status" value="2"/>
</dbReference>
<keyword evidence="3" id="KW-1185">Reference proteome</keyword>
<dbReference type="EMBL" id="MOMC01000007">
    <property type="protein sequence ID" value="ONH33115.1"/>
    <property type="molecule type" value="Genomic_DNA"/>
</dbReference>
<proteinExistence type="predicted"/>
<dbReference type="GO" id="GO:0016746">
    <property type="term" value="F:acyltransferase activity"/>
    <property type="evidence" value="ECO:0007669"/>
    <property type="project" value="InterPro"/>
</dbReference>
<protein>
    <submittedName>
        <fullName evidence="2">Lipid-transfer protein</fullName>
    </submittedName>
</protein>
<evidence type="ECO:0000256" key="1">
    <source>
        <dbReference type="SAM" id="MobiDB-lite"/>
    </source>
</evidence>